<evidence type="ECO:0000313" key="1">
    <source>
        <dbReference type="EMBL" id="TWR28963.1"/>
    </source>
</evidence>
<evidence type="ECO:0000313" key="2">
    <source>
        <dbReference type="Proteomes" id="UP000320042"/>
    </source>
</evidence>
<accession>A0A563UCF6</accession>
<dbReference type="Proteomes" id="UP000320042">
    <property type="component" value="Unassembled WGS sequence"/>
</dbReference>
<dbReference type="RefSeq" id="WP_146382149.1">
    <property type="nucleotide sequence ID" value="NZ_VOEJ01000005.1"/>
</dbReference>
<dbReference type="Pfam" id="PF05974">
    <property type="entry name" value="DUF892"/>
    <property type="match status" value="1"/>
</dbReference>
<keyword evidence="2" id="KW-1185">Reference proteome</keyword>
<dbReference type="EMBL" id="VOEJ01000005">
    <property type="protein sequence ID" value="TWR28963.1"/>
    <property type="molecule type" value="Genomic_DNA"/>
</dbReference>
<dbReference type="PANTHER" id="PTHR30565:SF9">
    <property type="entry name" value="PROTEIN YCIF"/>
    <property type="match status" value="1"/>
</dbReference>
<dbReference type="OrthoDB" id="9795056at2"/>
<proteinExistence type="predicted"/>
<organism evidence="1 2">
    <name type="scientific">Mucilaginibacter pallidiroseus</name>
    <dbReference type="NCBI Taxonomy" id="2599295"/>
    <lineage>
        <taxon>Bacteria</taxon>
        <taxon>Pseudomonadati</taxon>
        <taxon>Bacteroidota</taxon>
        <taxon>Sphingobacteriia</taxon>
        <taxon>Sphingobacteriales</taxon>
        <taxon>Sphingobacteriaceae</taxon>
        <taxon>Mucilaginibacter</taxon>
    </lineage>
</organism>
<dbReference type="InterPro" id="IPR047114">
    <property type="entry name" value="YciF"/>
</dbReference>
<gene>
    <name evidence="1" type="ORF">FPZ43_11915</name>
</gene>
<dbReference type="AlphaFoldDB" id="A0A563UCF6"/>
<dbReference type="InterPro" id="IPR010287">
    <property type="entry name" value="DUF892_YciF-like"/>
</dbReference>
<dbReference type="InterPro" id="IPR012347">
    <property type="entry name" value="Ferritin-like"/>
</dbReference>
<name>A0A563UCF6_9SPHI</name>
<comment type="caution">
    <text evidence="1">The sequence shown here is derived from an EMBL/GenBank/DDBJ whole genome shotgun (WGS) entry which is preliminary data.</text>
</comment>
<sequence>MQPTTLPDTDFLNNLFTHHLNCIYNGKQFLKKNIGRLIDMASSKKLRIAMQEFASDVNTQIARLEDIYKATGSAPGEHMCNPIKALIQDEFCLDKEQTISALNDMDIILYVQLIEHVNITSFRMLLAVAKKLRKSDVVQLLKENFDESKENDSLFMAIAEEYIGV</sequence>
<dbReference type="SUPFAM" id="SSF47240">
    <property type="entry name" value="Ferritin-like"/>
    <property type="match status" value="1"/>
</dbReference>
<protein>
    <submittedName>
        <fullName evidence="1">DUF892 family protein</fullName>
    </submittedName>
</protein>
<dbReference type="Gene3D" id="1.20.1260.10">
    <property type="match status" value="1"/>
</dbReference>
<dbReference type="InterPro" id="IPR009078">
    <property type="entry name" value="Ferritin-like_SF"/>
</dbReference>
<dbReference type="PANTHER" id="PTHR30565">
    <property type="entry name" value="PROTEIN YCIF"/>
    <property type="match status" value="1"/>
</dbReference>
<reference evidence="1 2" key="1">
    <citation type="submission" date="2019-07" db="EMBL/GenBank/DDBJ databases">
        <authorList>
            <person name="Kim J."/>
        </authorList>
    </citation>
    <scope>NUCLEOTIDE SEQUENCE [LARGE SCALE GENOMIC DNA]</scope>
    <source>
        <strain evidence="2">dk17</strain>
    </source>
</reference>